<protein>
    <recommendedName>
        <fullName evidence="8">Major facilitator superfamily (MFS) profile domain-containing protein</fullName>
    </recommendedName>
</protein>
<evidence type="ECO:0000313" key="10">
    <source>
        <dbReference type="Proteomes" id="UP000001593"/>
    </source>
</evidence>
<evidence type="ECO:0000256" key="2">
    <source>
        <dbReference type="ARBA" id="ARBA00022475"/>
    </source>
</evidence>
<proteinExistence type="predicted"/>
<dbReference type="InterPro" id="IPR050382">
    <property type="entry name" value="MFS_Na/Anion_cotransporter"/>
</dbReference>
<dbReference type="InterPro" id="IPR036259">
    <property type="entry name" value="MFS_trans_sf"/>
</dbReference>
<feature type="transmembrane region" description="Helical" evidence="7">
    <location>
        <begin position="359"/>
        <end position="376"/>
    </location>
</feature>
<feature type="transmembrane region" description="Helical" evidence="7">
    <location>
        <begin position="383"/>
        <end position="399"/>
    </location>
</feature>
<dbReference type="Pfam" id="PF07690">
    <property type="entry name" value="MFS_1"/>
    <property type="match status" value="1"/>
</dbReference>
<dbReference type="InterPro" id="IPR020846">
    <property type="entry name" value="MFS_dom"/>
</dbReference>
<dbReference type="PhylomeDB" id="A7SQ43"/>
<dbReference type="STRING" id="45351.A7SQ43"/>
<evidence type="ECO:0000256" key="5">
    <source>
        <dbReference type="ARBA" id="ARBA00023136"/>
    </source>
</evidence>
<feature type="transmembrane region" description="Helical" evidence="7">
    <location>
        <begin position="419"/>
        <end position="439"/>
    </location>
</feature>
<dbReference type="FunFam" id="1.20.1250.20:FF:000067">
    <property type="entry name" value="sialin isoform X2"/>
    <property type="match status" value="1"/>
</dbReference>
<feature type="transmembrane region" description="Helical" evidence="7">
    <location>
        <begin position="106"/>
        <end position="125"/>
    </location>
</feature>
<evidence type="ECO:0000256" key="7">
    <source>
        <dbReference type="SAM" id="Phobius"/>
    </source>
</evidence>
<dbReference type="EMBL" id="DS469740">
    <property type="protein sequence ID" value="EDO34186.1"/>
    <property type="molecule type" value="Genomic_DNA"/>
</dbReference>
<dbReference type="GO" id="GO:0005886">
    <property type="term" value="C:plasma membrane"/>
    <property type="evidence" value="ECO:0007669"/>
    <property type="project" value="UniProtKB-SubCell"/>
</dbReference>
<dbReference type="PANTHER" id="PTHR11662:SF399">
    <property type="entry name" value="FI19708P1-RELATED"/>
    <property type="match status" value="1"/>
</dbReference>
<evidence type="ECO:0000256" key="4">
    <source>
        <dbReference type="ARBA" id="ARBA00022989"/>
    </source>
</evidence>
<keyword evidence="10" id="KW-1185">Reference proteome</keyword>
<dbReference type="GO" id="GO:0022857">
    <property type="term" value="F:transmembrane transporter activity"/>
    <property type="evidence" value="ECO:0000318"/>
    <property type="project" value="GO_Central"/>
</dbReference>
<feature type="transmembrane region" description="Helical" evidence="7">
    <location>
        <begin position="200"/>
        <end position="220"/>
    </location>
</feature>
<feature type="domain" description="Major facilitator superfamily (MFS) profile" evidence="8">
    <location>
        <begin position="3"/>
        <end position="442"/>
    </location>
</feature>
<accession>A7SQ43</accession>
<dbReference type="PANTHER" id="PTHR11662">
    <property type="entry name" value="SOLUTE CARRIER FAMILY 17"/>
    <property type="match status" value="1"/>
</dbReference>
<organism evidence="9 10">
    <name type="scientific">Nematostella vectensis</name>
    <name type="common">Starlet sea anemone</name>
    <dbReference type="NCBI Taxonomy" id="45351"/>
    <lineage>
        <taxon>Eukaryota</taxon>
        <taxon>Metazoa</taxon>
        <taxon>Cnidaria</taxon>
        <taxon>Anthozoa</taxon>
        <taxon>Hexacorallia</taxon>
        <taxon>Actiniaria</taxon>
        <taxon>Edwardsiidae</taxon>
        <taxon>Nematostella</taxon>
    </lineage>
</organism>
<dbReference type="GO" id="GO:0016020">
    <property type="term" value="C:membrane"/>
    <property type="evidence" value="ECO:0000318"/>
    <property type="project" value="GO_Central"/>
</dbReference>
<keyword evidence="4 7" id="KW-1133">Transmembrane helix</keyword>
<keyword evidence="6" id="KW-0325">Glycoprotein</keyword>
<feature type="non-terminal residue" evidence="9">
    <location>
        <position position="442"/>
    </location>
</feature>
<name>A7SQ43_NEMVE</name>
<evidence type="ECO:0000256" key="1">
    <source>
        <dbReference type="ARBA" id="ARBA00004651"/>
    </source>
</evidence>
<reference evidence="9 10" key="1">
    <citation type="journal article" date="2007" name="Science">
        <title>Sea anemone genome reveals ancestral eumetazoan gene repertoire and genomic organization.</title>
        <authorList>
            <person name="Putnam N.H."/>
            <person name="Srivastava M."/>
            <person name="Hellsten U."/>
            <person name="Dirks B."/>
            <person name="Chapman J."/>
            <person name="Salamov A."/>
            <person name="Terry A."/>
            <person name="Shapiro H."/>
            <person name="Lindquist E."/>
            <person name="Kapitonov V.V."/>
            <person name="Jurka J."/>
            <person name="Genikhovich G."/>
            <person name="Grigoriev I.V."/>
            <person name="Lucas S.M."/>
            <person name="Steele R.E."/>
            <person name="Finnerty J.R."/>
            <person name="Technau U."/>
            <person name="Martindale M.Q."/>
            <person name="Rokhsar D.S."/>
        </authorList>
    </citation>
    <scope>NUCLEOTIDE SEQUENCE [LARGE SCALE GENOMIC DNA]</scope>
    <source>
        <strain evidence="10">CH2 X CH6</strain>
    </source>
</reference>
<dbReference type="Proteomes" id="UP000001593">
    <property type="component" value="Unassembled WGS sequence"/>
</dbReference>
<sequence>RNVLVLMQFAGFVTVYGMRANLSVALVAMVNQTYANSASGTRVYVPECRLDGGNHTVDHTLEVRNDGPFKWDQDTQGLVLGAFFYGYLVTQLPGGWLAGHYGGKSVFGLGVFFTAIFTLLTPIAARTHVALLVAVRLMAGFGEGVTYPAATVLWSRWTSPAERSAYLVFSFTGGDFGAITSMPASGYLSSLKHVDEGWPLAFYVFGALGMLWFLVWVCIIHESPAEHPRIASWERDYIEEGIGDSQDKVVKVQYTQTLSEKKNFLSLFVPVPWLKILTSVPLWAVTVEGCAYSWGWYMFLTGLPSFFKEVLDFDIKKNGALTALPFIATLIVKNTSGYVSDRLQKHPSISRSVVRKGMTFLSFLFAATLLVPVGFLNCSQQNISVLLLTLSCGSLGLYAPTGSANSVDLSPRFAGVTMAIYNCFSNITGILVPTVIGLMTNN</sequence>
<feature type="non-terminal residue" evidence="9">
    <location>
        <position position="1"/>
    </location>
</feature>
<dbReference type="Gene3D" id="1.20.1250.20">
    <property type="entry name" value="MFS general substrate transporter like domains"/>
    <property type="match status" value="2"/>
</dbReference>
<feature type="transmembrane region" description="Helical" evidence="7">
    <location>
        <begin position="264"/>
        <end position="285"/>
    </location>
</feature>
<dbReference type="SUPFAM" id="SSF103473">
    <property type="entry name" value="MFS general substrate transporter"/>
    <property type="match status" value="1"/>
</dbReference>
<gene>
    <name evidence="9" type="ORF">NEMVEDRAFT_v1g40974</name>
</gene>
<dbReference type="InParanoid" id="A7SQ43"/>
<dbReference type="PROSITE" id="PS50850">
    <property type="entry name" value="MFS"/>
    <property type="match status" value="1"/>
</dbReference>
<dbReference type="FunFam" id="1.20.1250.20:FF:001146">
    <property type="entry name" value="Sodium/phosphate transporter, putative"/>
    <property type="match status" value="1"/>
</dbReference>
<dbReference type="AlphaFoldDB" id="A7SQ43"/>
<evidence type="ECO:0000259" key="8">
    <source>
        <dbReference type="PROSITE" id="PS50850"/>
    </source>
</evidence>
<feature type="transmembrane region" description="Helical" evidence="7">
    <location>
        <begin position="78"/>
        <end position="99"/>
    </location>
</feature>
<keyword evidence="5 7" id="KW-0472">Membrane</keyword>
<dbReference type="eggNOG" id="KOG2532">
    <property type="taxonomic scope" value="Eukaryota"/>
</dbReference>
<feature type="transmembrane region" description="Helical" evidence="7">
    <location>
        <begin position="131"/>
        <end position="154"/>
    </location>
</feature>
<keyword evidence="2" id="KW-1003">Cell membrane</keyword>
<keyword evidence="3 7" id="KW-0812">Transmembrane</keyword>
<dbReference type="InterPro" id="IPR011701">
    <property type="entry name" value="MFS"/>
</dbReference>
<feature type="transmembrane region" description="Helical" evidence="7">
    <location>
        <begin position="166"/>
        <end position="188"/>
    </location>
</feature>
<evidence type="ECO:0000256" key="3">
    <source>
        <dbReference type="ARBA" id="ARBA00022692"/>
    </source>
</evidence>
<dbReference type="OMA" id="GMRANLS"/>
<comment type="subcellular location">
    <subcellularLocation>
        <location evidence="1">Cell membrane</location>
        <topology evidence="1">Multi-pass membrane protein</topology>
    </subcellularLocation>
</comment>
<evidence type="ECO:0000256" key="6">
    <source>
        <dbReference type="ARBA" id="ARBA00023180"/>
    </source>
</evidence>
<evidence type="ECO:0000313" key="9">
    <source>
        <dbReference type="EMBL" id="EDO34186.1"/>
    </source>
</evidence>
<dbReference type="HOGENOM" id="CLU_001265_5_0_1"/>